<dbReference type="Pfam" id="PF03372">
    <property type="entry name" value="Exo_endo_phos"/>
    <property type="match status" value="1"/>
</dbReference>
<gene>
    <name evidence="3" type="ORF">GTW09_11790</name>
</gene>
<accession>A0A6L9MVX3</accession>
<feature type="transmembrane region" description="Helical" evidence="1">
    <location>
        <begin position="66"/>
        <end position="86"/>
    </location>
</feature>
<keyword evidence="3" id="KW-0540">Nuclease</keyword>
<reference evidence="3 4" key="1">
    <citation type="submission" date="2020-01" db="EMBL/GenBank/DDBJ databases">
        <title>Genomes of bacteria type strains.</title>
        <authorList>
            <person name="Chen J."/>
            <person name="Zhu S."/>
            <person name="Yang J."/>
        </authorList>
    </citation>
    <scope>NUCLEOTIDE SEQUENCE [LARGE SCALE GENOMIC DNA]</scope>
    <source>
        <strain evidence="3 4">LMG 22958</strain>
    </source>
</reference>
<dbReference type="GO" id="GO:0004519">
    <property type="term" value="F:endonuclease activity"/>
    <property type="evidence" value="ECO:0007669"/>
    <property type="project" value="UniProtKB-KW"/>
</dbReference>
<keyword evidence="3" id="KW-0255">Endonuclease</keyword>
<keyword evidence="4" id="KW-1185">Reference proteome</keyword>
<protein>
    <submittedName>
        <fullName evidence="3">Endonuclease</fullName>
    </submittedName>
</protein>
<organism evidence="3 4">
    <name type="scientific">Alteromonas hispanica</name>
    <dbReference type="NCBI Taxonomy" id="315421"/>
    <lineage>
        <taxon>Bacteria</taxon>
        <taxon>Pseudomonadati</taxon>
        <taxon>Pseudomonadota</taxon>
        <taxon>Gammaproteobacteria</taxon>
        <taxon>Alteromonadales</taxon>
        <taxon>Alteromonadaceae</taxon>
        <taxon>Alteromonas/Salinimonas group</taxon>
        <taxon>Alteromonas</taxon>
    </lineage>
</organism>
<evidence type="ECO:0000313" key="3">
    <source>
        <dbReference type="EMBL" id="NDW22207.1"/>
    </source>
</evidence>
<keyword evidence="3" id="KW-0378">Hydrolase</keyword>
<dbReference type="SUPFAM" id="SSF56219">
    <property type="entry name" value="DNase I-like"/>
    <property type="match status" value="1"/>
</dbReference>
<keyword evidence="1" id="KW-0472">Membrane</keyword>
<dbReference type="Proteomes" id="UP000478837">
    <property type="component" value="Unassembled WGS sequence"/>
</dbReference>
<evidence type="ECO:0000313" key="4">
    <source>
        <dbReference type="Proteomes" id="UP000478837"/>
    </source>
</evidence>
<feature type="domain" description="Endonuclease/exonuclease/phosphatase" evidence="2">
    <location>
        <begin position="111"/>
        <end position="317"/>
    </location>
</feature>
<dbReference type="InterPro" id="IPR005135">
    <property type="entry name" value="Endo/exonuclease/phosphatase"/>
</dbReference>
<evidence type="ECO:0000259" key="2">
    <source>
        <dbReference type="Pfam" id="PF03372"/>
    </source>
</evidence>
<keyword evidence="1" id="KW-1133">Transmembrane helix</keyword>
<dbReference type="InterPro" id="IPR036691">
    <property type="entry name" value="Endo/exonu/phosph_ase_sf"/>
</dbReference>
<feature type="transmembrane region" description="Helical" evidence="1">
    <location>
        <begin position="36"/>
        <end position="54"/>
    </location>
</feature>
<dbReference type="AlphaFoldDB" id="A0A6L9MVX3"/>
<keyword evidence="1" id="KW-0812">Transmembrane</keyword>
<sequence>MDIFLLLISTFLIAVSFVPLLPSSHWLVRVWEFPRLQIAVLIIAALISHAFFTIEDYKYLSITPFLIYAIVTGLVISLVYQAVWILPYTPLYRTDVQRSKTPSKKRTISILSSNVFMHNSNYQKLLDHVTDKRPDFLVTLESNEKWQRALQPLEKDYPYTKFCALENLYGMHVYSKYEFEEHQLRFLVEDDVPSVKAIVRVDGVPITLQFIHPKPPSPTENEYARPRDIELNIVGKEVAQTPGPVVVAGDLNDVAWSPTTRKFKKVSGLLDPREGRGFFNTFHAHYPLVKWPLDHVFHSSHFKLVRLERLSDIGSDHYPLYTELELALE</sequence>
<dbReference type="RefSeq" id="WP_163112054.1">
    <property type="nucleotide sequence ID" value="NZ_JAAAWP010000007.1"/>
</dbReference>
<dbReference type="Gene3D" id="3.60.10.10">
    <property type="entry name" value="Endonuclease/exonuclease/phosphatase"/>
    <property type="match status" value="1"/>
</dbReference>
<proteinExistence type="predicted"/>
<name>A0A6L9MVX3_9ALTE</name>
<evidence type="ECO:0000256" key="1">
    <source>
        <dbReference type="SAM" id="Phobius"/>
    </source>
</evidence>
<dbReference type="EMBL" id="JAAAWP010000007">
    <property type="protein sequence ID" value="NDW22207.1"/>
    <property type="molecule type" value="Genomic_DNA"/>
</dbReference>
<comment type="caution">
    <text evidence="3">The sequence shown here is derived from an EMBL/GenBank/DDBJ whole genome shotgun (WGS) entry which is preliminary data.</text>
</comment>